<dbReference type="OrthoDB" id="101303at2759"/>
<dbReference type="Gene3D" id="2.40.50.40">
    <property type="match status" value="1"/>
</dbReference>
<evidence type="ECO:0000259" key="2">
    <source>
        <dbReference type="PROSITE" id="PS50013"/>
    </source>
</evidence>
<proteinExistence type="predicted"/>
<dbReference type="PROSITE" id="PS50013">
    <property type="entry name" value="CHROMO_2"/>
    <property type="match status" value="1"/>
</dbReference>
<dbReference type="InterPro" id="IPR043502">
    <property type="entry name" value="DNA/RNA_pol_sf"/>
</dbReference>
<dbReference type="InterPro" id="IPR050951">
    <property type="entry name" value="Retrovirus_Pol_polyprotein"/>
</dbReference>
<name>A0A2P4XTY9_9STRA</name>
<dbReference type="SUPFAM" id="SSF56672">
    <property type="entry name" value="DNA/RNA polymerases"/>
    <property type="match status" value="1"/>
</dbReference>
<organism evidence="3 4">
    <name type="scientific">Phytophthora palmivora</name>
    <dbReference type="NCBI Taxonomy" id="4796"/>
    <lineage>
        <taxon>Eukaryota</taxon>
        <taxon>Sar</taxon>
        <taxon>Stramenopiles</taxon>
        <taxon>Oomycota</taxon>
        <taxon>Peronosporomycetes</taxon>
        <taxon>Peronosporales</taxon>
        <taxon>Peronosporaceae</taxon>
        <taxon>Phytophthora</taxon>
    </lineage>
</organism>
<dbReference type="AlphaFoldDB" id="A0A2P4XTY9"/>
<dbReference type="GO" id="GO:0003964">
    <property type="term" value="F:RNA-directed DNA polymerase activity"/>
    <property type="evidence" value="ECO:0007669"/>
    <property type="project" value="UniProtKB-KW"/>
</dbReference>
<gene>
    <name evidence="3" type="ORF">PHPALM_14780</name>
</gene>
<dbReference type="InterPro" id="IPR043128">
    <property type="entry name" value="Rev_trsase/Diguanyl_cyclase"/>
</dbReference>
<evidence type="ECO:0000313" key="3">
    <source>
        <dbReference type="EMBL" id="POM68987.1"/>
    </source>
</evidence>
<dbReference type="Pfam" id="PF17919">
    <property type="entry name" value="RT_RNaseH_2"/>
    <property type="match status" value="1"/>
</dbReference>
<dbReference type="InterPro" id="IPR000953">
    <property type="entry name" value="Chromo/chromo_shadow_dom"/>
</dbReference>
<evidence type="ECO:0000256" key="1">
    <source>
        <dbReference type="ARBA" id="ARBA00023268"/>
    </source>
</evidence>
<keyword evidence="3" id="KW-0548">Nucleotidyltransferase</keyword>
<evidence type="ECO:0000313" key="4">
    <source>
        <dbReference type="Proteomes" id="UP000237271"/>
    </source>
</evidence>
<dbReference type="SUPFAM" id="SSF54160">
    <property type="entry name" value="Chromo domain-like"/>
    <property type="match status" value="1"/>
</dbReference>
<comment type="caution">
    <text evidence="3">The sequence shown here is derived from an EMBL/GenBank/DDBJ whole genome shotgun (WGS) entry which is preliminary data.</text>
</comment>
<dbReference type="EMBL" id="NCKW01007977">
    <property type="protein sequence ID" value="POM68987.1"/>
    <property type="molecule type" value="Genomic_DNA"/>
</dbReference>
<reference evidence="3 4" key="1">
    <citation type="journal article" date="2017" name="Genome Biol. Evol.">
        <title>Phytophthora megakarya and P. palmivora, closely related causal agents of cacao black pod rot, underwent increases in genome sizes and gene numbers by different mechanisms.</title>
        <authorList>
            <person name="Ali S.S."/>
            <person name="Shao J."/>
            <person name="Lary D.J."/>
            <person name="Kronmiller B."/>
            <person name="Shen D."/>
            <person name="Strem M.D."/>
            <person name="Amoako-Attah I."/>
            <person name="Akrofi A.Y."/>
            <person name="Begoude B.A."/>
            <person name="Ten Hoopen G.M."/>
            <person name="Coulibaly K."/>
            <person name="Kebe B.I."/>
            <person name="Melnick R.L."/>
            <person name="Guiltinan M.J."/>
            <person name="Tyler B.M."/>
            <person name="Meinhardt L.W."/>
            <person name="Bailey B.A."/>
        </authorList>
    </citation>
    <scope>NUCLEOTIDE SEQUENCE [LARGE SCALE GENOMIC DNA]</scope>
    <source>
        <strain evidence="4">sbr112.9</strain>
    </source>
</reference>
<dbReference type="PANTHER" id="PTHR37984:SF5">
    <property type="entry name" value="PROTEIN NYNRIN-LIKE"/>
    <property type="match status" value="1"/>
</dbReference>
<keyword evidence="3" id="KW-0695">RNA-directed DNA polymerase</keyword>
<keyword evidence="3" id="KW-0808">Transferase</keyword>
<dbReference type="PANTHER" id="PTHR37984">
    <property type="entry name" value="PROTEIN CBG26694"/>
    <property type="match status" value="1"/>
</dbReference>
<keyword evidence="1" id="KW-0511">Multifunctional enzyme</keyword>
<sequence length="207" mass="23774">MRSGKRTRCGRTLREFLVHWKGYDEPTWVDEADLNCGALLYDYLRDRTNRNRFEVMQSQRGHKEARSPLRTFAQTHFDDIFVHSRAEDGQTTMEGMRANKLYANIDKCVFVAEEIKVLGFFGRRSRRSREGQGHSGLANLKVTKGPPEVKDAEWVWENQHQHAFSSIKASLQQAPVLALPDENKSFSVLCDASDYAIGYGLLQMDDE</sequence>
<accession>A0A2P4XTY9</accession>
<keyword evidence="4" id="KW-1185">Reference proteome</keyword>
<dbReference type="InterPro" id="IPR016197">
    <property type="entry name" value="Chromo-like_dom_sf"/>
</dbReference>
<dbReference type="Proteomes" id="UP000237271">
    <property type="component" value="Unassembled WGS sequence"/>
</dbReference>
<feature type="domain" description="Chromo" evidence="2">
    <location>
        <begin position="1"/>
        <end position="55"/>
    </location>
</feature>
<protein>
    <submittedName>
        <fullName evidence="3">Reverse transcriptase</fullName>
    </submittedName>
</protein>
<dbReference type="CDD" id="cd00024">
    <property type="entry name" value="CD_CSD"/>
    <property type="match status" value="1"/>
</dbReference>
<dbReference type="InterPro" id="IPR041577">
    <property type="entry name" value="RT_RNaseH_2"/>
</dbReference>
<dbReference type="Gene3D" id="3.30.70.270">
    <property type="match status" value="2"/>
</dbReference>